<feature type="compositionally biased region" description="Basic and acidic residues" evidence="1">
    <location>
        <begin position="606"/>
        <end position="620"/>
    </location>
</feature>
<name>A0A063BR65_USTVR</name>
<evidence type="ECO:0000313" key="4">
    <source>
        <dbReference type="EMBL" id="QUC18560.1"/>
    </source>
</evidence>
<evidence type="ECO:0000313" key="6">
    <source>
        <dbReference type="Proteomes" id="UP000054053"/>
    </source>
</evidence>
<evidence type="ECO:0000259" key="2">
    <source>
        <dbReference type="Pfam" id="PF10680"/>
    </source>
</evidence>
<reference evidence="6" key="2">
    <citation type="journal article" date="2016" name="Genome Announc.">
        <title>Genome sequence of Ustilaginoidea virens IPU010, a rice pathogenic fungus causing false smut.</title>
        <authorList>
            <person name="Kumagai T."/>
            <person name="Ishii T."/>
            <person name="Terai G."/>
            <person name="Umemura M."/>
            <person name="Machida M."/>
            <person name="Asai K."/>
        </authorList>
    </citation>
    <scope>NUCLEOTIDE SEQUENCE [LARGE SCALE GENOMIC DNA]</scope>
    <source>
        <strain evidence="6">IPU010</strain>
    </source>
</reference>
<dbReference type="HOGENOM" id="CLU_017870_1_0_1"/>
<dbReference type="SMR" id="A0A063BR65"/>
<keyword evidence="5" id="KW-1185">Reference proteome</keyword>
<feature type="compositionally biased region" description="Basic residues" evidence="1">
    <location>
        <begin position="395"/>
        <end position="410"/>
    </location>
</feature>
<feature type="compositionally biased region" description="Low complexity" evidence="1">
    <location>
        <begin position="376"/>
        <end position="391"/>
    </location>
</feature>
<reference evidence="3" key="1">
    <citation type="journal article" date="2016" name="Genome Announc.">
        <title>Genome Sequence of Ustilaginoidea virens IPU010, a Rice Pathogenic Fungus Causing False Smut.</title>
        <authorList>
            <person name="Kumagai T."/>
            <person name="Ishii T."/>
            <person name="Terai G."/>
            <person name="Umemura M."/>
            <person name="Machida M."/>
            <person name="Asai K."/>
        </authorList>
    </citation>
    <scope>NUCLEOTIDE SEQUENCE [LARGE SCALE GENOMIC DNA]</scope>
    <source>
        <strain evidence="3">IPU010</strain>
    </source>
</reference>
<dbReference type="KEGG" id="uvi:66063579"/>
<dbReference type="Gene3D" id="3.30.160.60">
    <property type="entry name" value="Classic Zinc Finger"/>
    <property type="match status" value="1"/>
</dbReference>
<feature type="region of interest" description="Disordered" evidence="1">
    <location>
        <begin position="195"/>
        <end position="254"/>
    </location>
</feature>
<dbReference type="Proteomes" id="UP000027002">
    <property type="component" value="Chromosome 2"/>
</dbReference>
<dbReference type="STRING" id="1159556.A0A063BR65"/>
<evidence type="ECO:0000313" key="3">
    <source>
        <dbReference type="EMBL" id="GAO19756.1"/>
    </source>
</evidence>
<dbReference type="RefSeq" id="XP_042996233.1">
    <property type="nucleotide sequence ID" value="XM_043140299.1"/>
</dbReference>
<feature type="region of interest" description="Disordered" evidence="1">
    <location>
        <begin position="114"/>
        <end position="143"/>
    </location>
</feature>
<dbReference type="GeneID" id="66063579"/>
<feature type="region of interest" description="Disordered" evidence="1">
    <location>
        <begin position="590"/>
        <end position="620"/>
    </location>
</feature>
<protein>
    <recommendedName>
        <fullName evidence="2">Rrn9 domain-containing protein</fullName>
    </recommendedName>
</protein>
<accession>A0A063BR65</accession>
<feature type="compositionally biased region" description="Low complexity" evidence="1">
    <location>
        <begin position="590"/>
        <end position="599"/>
    </location>
</feature>
<dbReference type="InterPro" id="IPR019622">
    <property type="entry name" value="Rrn9_dom"/>
</dbReference>
<dbReference type="OrthoDB" id="5412288at2759"/>
<dbReference type="Pfam" id="PF10680">
    <property type="entry name" value="RRN9"/>
    <property type="match status" value="1"/>
</dbReference>
<gene>
    <name evidence="4" type="ORF">UV8b_02801</name>
    <name evidence="3" type="ORF">UVI_02030480</name>
</gene>
<dbReference type="EMBL" id="BBTG02000014">
    <property type="protein sequence ID" value="GAO19756.1"/>
    <property type="molecule type" value="Genomic_DNA"/>
</dbReference>
<evidence type="ECO:0000313" key="5">
    <source>
        <dbReference type="Proteomes" id="UP000027002"/>
    </source>
</evidence>
<feature type="compositionally biased region" description="Basic residues" evidence="1">
    <location>
        <begin position="114"/>
        <end position="123"/>
    </location>
</feature>
<feature type="region of interest" description="Disordered" evidence="1">
    <location>
        <begin position="299"/>
        <end position="414"/>
    </location>
</feature>
<feature type="compositionally biased region" description="Basic and acidic residues" evidence="1">
    <location>
        <begin position="211"/>
        <end position="220"/>
    </location>
</feature>
<feature type="compositionally biased region" description="Basic residues" evidence="1">
    <location>
        <begin position="316"/>
        <end position="327"/>
    </location>
</feature>
<feature type="domain" description="Rrn9" evidence="2">
    <location>
        <begin position="55"/>
        <end position="117"/>
    </location>
</feature>
<proteinExistence type="predicted"/>
<reference evidence="4" key="3">
    <citation type="submission" date="2020-03" db="EMBL/GenBank/DDBJ databases">
        <title>A mixture of massive structural variations and highly conserved coding sequences in Ustilaginoidea virens genome.</title>
        <authorList>
            <person name="Zhang K."/>
            <person name="Zhao Z."/>
            <person name="Zhang Z."/>
            <person name="Li Y."/>
            <person name="Hsiang T."/>
            <person name="Sun W."/>
        </authorList>
    </citation>
    <scope>NUCLEOTIDE SEQUENCE</scope>
    <source>
        <strain evidence="4">UV-8b</strain>
    </source>
</reference>
<dbReference type="Proteomes" id="UP000054053">
    <property type="component" value="Unassembled WGS sequence"/>
</dbReference>
<sequence length="620" mass="68817">MPLTTPLPEEWDFDTDEIASIASEDLHAHRPNRWTGAKSTWRELTLEERRLWRSLESLSEDDLAANLYRVFLLKDQAKNPKAPSLVTVRPDTKQGVARAPPDSWTAWPLPRRHVARGRPSKQRRGGEDALEARGAQARMPGDELRDQLSATILRLAKQRFRKRMVKGGLRNAGAGTSCNPSSEPAAKLELESFLPSSAPEESALPDDDADVSAKDRERASKSAAPGDNPVSGQDDEEETNPKEGDTGQYYEPRVSTDDDISYRLLRPAVNHVLAQLNRTLTILHNARVACLGNIPWRGAKPRQRRKAAPEPGVSRTKGKRERPRKAHPTPQQLGEAHDEMPAQLAGRSRKRRAPTAEAENAEFEGDARKKRELEQSPVPRSRPCRASSAMPSPRPSRRPRRPRRPRRSRAKSTYAKWGRRDWSDVVGAAALAGFSEDVVARTAKRCANLFGQGMITRQFPERPSNKPGFVDTEYLPERICLPSSEDEAAEALEGAITVYQRRLMALCRSATASPSRSSQRSRSASSTRLFFCPVKTCRNGANGFTRKSNLHRHIRNFHPGFSGKISDDDSDHDFVGAVHVDGFLRPLVLGRGPAAAGPSGRKRKRVDASRARGSDDQSDG</sequence>
<dbReference type="EMBL" id="CP072754">
    <property type="protein sequence ID" value="QUC18560.1"/>
    <property type="molecule type" value="Genomic_DNA"/>
</dbReference>
<organism evidence="3 6">
    <name type="scientific">Ustilaginoidea virens</name>
    <name type="common">Rice false smut fungus</name>
    <name type="synonym">Villosiclava virens</name>
    <dbReference type="NCBI Taxonomy" id="1159556"/>
    <lineage>
        <taxon>Eukaryota</taxon>
        <taxon>Fungi</taxon>
        <taxon>Dikarya</taxon>
        <taxon>Ascomycota</taxon>
        <taxon>Pezizomycotina</taxon>
        <taxon>Sordariomycetes</taxon>
        <taxon>Hypocreomycetidae</taxon>
        <taxon>Hypocreales</taxon>
        <taxon>Clavicipitaceae</taxon>
        <taxon>Ustilaginoidea</taxon>
    </lineage>
</organism>
<feature type="compositionally biased region" description="Basic and acidic residues" evidence="1">
    <location>
        <begin position="365"/>
        <end position="374"/>
    </location>
</feature>
<dbReference type="AlphaFoldDB" id="A0A063BR65"/>
<evidence type="ECO:0000256" key="1">
    <source>
        <dbReference type="SAM" id="MobiDB-lite"/>
    </source>
</evidence>